<evidence type="ECO:0008006" key="4">
    <source>
        <dbReference type="Google" id="ProtNLM"/>
    </source>
</evidence>
<dbReference type="Pfam" id="PF03956">
    <property type="entry name" value="Lys_export"/>
    <property type="match status" value="1"/>
</dbReference>
<feature type="transmembrane region" description="Helical" evidence="1">
    <location>
        <begin position="60"/>
        <end position="82"/>
    </location>
</feature>
<feature type="transmembrane region" description="Helical" evidence="1">
    <location>
        <begin position="172"/>
        <end position="195"/>
    </location>
</feature>
<protein>
    <recommendedName>
        <fullName evidence="4">Lysine exporter LysO family protein</fullName>
    </recommendedName>
</protein>
<feature type="transmembrane region" description="Helical" evidence="1">
    <location>
        <begin position="30"/>
        <end position="48"/>
    </location>
</feature>
<evidence type="ECO:0000313" key="2">
    <source>
        <dbReference type="EMBL" id="VDN47343.1"/>
    </source>
</evidence>
<feature type="transmembrane region" description="Helical" evidence="1">
    <location>
        <begin position="5"/>
        <end position="24"/>
    </location>
</feature>
<sequence>MTWIIMLSVIIGALTGYLVFPSQWYDSTGWVIDIGLCLLLLFVGMDIGKQKNTLAEIKKIGFNILAVPLMIGLGSIFGALVFGHFVGLNYNESGAIGAGFGWYTLSAIMLVDYSSEISALAFLTNVIREVMAILMLPLIAKYIGHYEAVAPCGATAMDTTLPIIARYTTPKVAIVGFVSGVVLSSLVPLLVPIIINL</sequence>
<evidence type="ECO:0000313" key="3">
    <source>
        <dbReference type="Proteomes" id="UP000279029"/>
    </source>
</evidence>
<keyword evidence="3" id="KW-1185">Reference proteome</keyword>
<dbReference type="RefSeq" id="WP_125136665.1">
    <property type="nucleotide sequence ID" value="NZ_LR130778.1"/>
</dbReference>
<reference evidence="2 3" key="1">
    <citation type="submission" date="2018-09" db="EMBL/GenBank/DDBJ databases">
        <authorList>
            <person name="Postec A."/>
        </authorList>
    </citation>
    <scope>NUCLEOTIDE SEQUENCE [LARGE SCALE GENOMIC DNA]</scope>
    <source>
        <strain evidence="2">70B-A</strain>
    </source>
</reference>
<proteinExistence type="predicted"/>
<dbReference type="GO" id="GO:0005886">
    <property type="term" value="C:plasma membrane"/>
    <property type="evidence" value="ECO:0007669"/>
    <property type="project" value="TreeGrafter"/>
</dbReference>
<dbReference type="PANTHER" id="PTHR35804">
    <property type="entry name" value="LYSINE EXPORTER LYSO"/>
    <property type="match status" value="1"/>
</dbReference>
<dbReference type="AlphaFoldDB" id="A0A3P7PAY4"/>
<dbReference type="OrthoDB" id="371078at2"/>
<dbReference type="Proteomes" id="UP000279029">
    <property type="component" value="Chromosome"/>
</dbReference>
<gene>
    <name evidence="2" type="ORF">PATL70BA_1458</name>
</gene>
<keyword evidence="1" id="KW-0472">Membrane</keyword>
<keyword evidence="1" id="KW-0812">Transmembrane</keyword>
<evidence type="ECO:0000256" key="1">
    <source>
        <dbReference type="SAM" id="Phobius"/>
    </source>
</evidence>
<dbReference type="GO" id="GO:0015661">
    <property type="term" value="F:L-lysine efflux transmembrane transporter activity"/>
    <property type="evidence" value="ECO:0007669"/>
    <property type="project" value="InterPro"/>
</dbReference>
<dbReference type="KEGG" id="cbar:PATL70BA_1458"/>
<feature type="transmembrane region" description="Helical" evidence="1">
    <location>
        <begin position="94"/>
        <end position="113"/>
    </location>
</feature>
<accession>A0A3P7PAY4</accession>
<dbReference type="EMBL" id="LR130778">
    <property type="protein sequence ID" value="VDN47343.1"/>
    <property type="molecule type" value="Genomic_DNA"/>
</dbReference>
<dbReference type="InterPro" id="IPR005642">
    <property type="entry name" value="LysO"/>
</dbReference>
<keyword evidence="1" id="KW-1133">Transmembrane helix</keyword>
<name>A0A3P7PAY4_9FIRM</name>
<dbReference type="PANTHER" id="PTHR35804:SF1">
    <property type="entry name" value="LYSINE EXPORTER LYSO"/>
    <property type="match status" value="1"/>
</dbReference>
<organism evidence="2 3">
    <name type="scientific">Petrocella atlantisensis</name>
    <dbReference type="NCBI Taxonomy" id="2173034"/>
    <lineage>
        <taxon>Bacteria</taxon>
        <taxon>Bacillati</taxon>
        <taxon>Bacillota</taxon>
        <taxon>Clostridia</taxon>
        <taxon>Lachnospirales</taxon>
        <taxon>Vallitaleaceae</taxon>
        <taxon>Petrocella</taxon>
    </lineage>
</organism>